<name>A0ABU1K2M1_9FLAO</name>
<dbReference type="Gene3D" id="2.50.20.10">
    <property type="entry name" value="Lipoprotein localisation LolA/LolB/LppX"/>
    <property type="match status" value="1"/>
</dbReference>
<evidence type="ECO:0000313" key="1">
    <source>
        <dbReference type="EMBL" id="MDR6299855.1"/>
    </source>
</evidence>
<dbReference type="Pfam" id="PF14125">
    <property type="entry name" value="DUF4292"/>
    <property type="match status" value="1"/>
</dbReference>
<comment type="caution">
    <text evidence="1">The sequence shown here is derived from an EMBL/GenBank/DDBJ whole genome shotgun (WGS) entry which is preliminary data.</text>
</comment>
<evidence type="ECO:0008006" key="3">
    <source>
        <dbReference type="Google" id="ProtNLM"/>
    </source>
</evidence>
<dbReference type="PROSITE" id="PS51257">
    <property type="entry name" value="PROKAR_LIPOPROTEIN"/>
    <property type="match status" value="1"/>
</dbReference>
<protein>
    <recommendedName>
        <fullName evidence="3">DUF4292 domain-containing protein</fullName>
    </recommendedName>
</protein>
<reference evidence="1 2" key="1">
    <citation type="submission" date="2023-07" db="EMBL/GenBank/DDBJ databases">
        <title>Genomic Encyclopedia of Type Strains, Phase IV (KMG-IV): sequencing the most valuable type-strain genomes for metagenomic binning, comparative biology and taxonomic classification.</title>
        <authorList>
            <person name="Goeker M."/>
        </authorList>
    </citation>
    <scope>NUCLEOTIDE SEQUENCE [LARGE SCALE GENOMIC DNA]</scope>
    <source>
        <strain evidence="1 2">DSM 102814</strain>
    </source>
</reference>
<evidence type="ECO:0000313" key="2">
    <source>
        <dbReference type="Proteomes" id="UP001257659"/>
    </source>
</evidence>
<keyword evidence="2" id="KW-1185">Reference proteome</keyword>
<sequence>MKRQLVKYIGIIFFTLAVIACGSKKAVTRSIESDADAATLIKKHNASEVDFKTLEARLRGSYVTEEEQQSISVSMRMEKDKVIWLSAKLAGIIPLAKVKITPNRVQYYEKINGTYFDGDFSLLSKWLGTDLDFKKVQNLLIGQAIYNLNAEPYKVENTDQGVRLASKNNSEVAKFILLNPVNFRVKAQQLVREKENQSVTVSYPEYEDFEGKQFPKEINIAVNEKAKNTNITISYRSLSFNEPVSFPFEIPSGYDEMIIE</sequence>
<dbReference type="EMBL" id="JAVDQA010000001">
    <property type="protein sequence ID" value="MDR6299855.1"/>
    <property type="molecule type" value="Genomic_DNA"/>
</dbReference>
<gene>
    <name evidence="1" type="ORF">GGR31_000471</name>
</gene>
<dbReference type="RefSeq" id="WP_309726839.1">
    <property type="nucleotide sequence ID" value="NZ_JAVDQA010000001.1"/>
</dbReference>
<accession>A0ABU1K2M1</accession>
<proteinExistence type="predicted"/>
<dbReference type="InterPro" id="IPR025634">
    <property type="entry name" value="DUF4292"/>
</dbReference>
<organism evidence="1 2">
    <name type="scientific">Mesonia maritima</name>
    <dbReference type="NCBI Taxonomy" id="1793873"/>
    <lineage>
        <taxon>Bacteria</taxon>
        <taxon>Pseudomonadati</taxon>
        <taxon>Bacteroidota</taxon>
        <taxon>Flavobacteriia</taxon>
        <taxon>Flavobacteriales</taxon>
        <taxon>Flavobacteriaceae</taxon>
        <taxon>Mesonia</taxon>
    </lineage>
</organism>
<dbReference type="Proteomes" id="UP001257659">
    <property type="component" value="Unassembled WGS sequence"/>
</dbReference>